<evidence type="ECO:0000313" key="2">
    <source>
        <dbReference type="Proteomes" id="UP000187209"/>
    </source>
</evidence>
<dbReference type="EMBL" id="MPUH01000025">
    <property type="protein sequence ID" value="OMJ94502.1"/>
    <property type="molecule type" value="Genomic_DNA"/>
</dbReference>
<name>A0A1R2CZS8_9CILI</name>
<dbReference type="AlphaFoldDB" id="A0A1R2CZS8"/>
<sequence>MNNQTLISLLYKNEVKFILNTALRVLTIQTLFNISSSNIYLQDFSGVNYFPNMQGEFTNIKETMLTIQPASDSMKLGLEIINRTDSRYVYTSGDNGGNNDYLCTGYSIYGGDMRRSLIKFDNLTSLNGKQIVKIFLQIIGKPRISNFYDYPKEVFVNRILQSYGSITKWSQLPYYRPDPDASIMVAETNEVSFNFDITLLVRSWLDGSCQNYGLLLRQDDIYGVESAKLFYSNSKPPQLMAYYLMT</sequence>
<gene>
    <name evidence="1" type="ORF">SteCoe_2274</name>
</gene>
<keyword evidence="2" id="KW-1185">Reference proteome</keyword>
<accession>A0A1R2CZS8</accession>
<dbReference type="Proteomes" id="UP000187209">
    <property type="component" value="Unassembled WGS sequence"/>
</dbReference>
<protein>
    <recommendedName>
        <fullName evidence="3">DNRLRE domain-containing protein</fullName>
    </recommendedName>
</protein>
<proteinExistence type="predicted"/>
<organism evidence="1 2">
    <name type="scientific">Stentor coeruleus</name>
    <dbReference type="NCBI Taxonomy" id="5963"/>
    <lineage>
        <taxon>Eukaryota</taxon>
        <taxon>Sar</taxon>
        <taxon>Alveolata</taxon>
        <taxon>Ciliophora</taxon>
        <taxon>Postciliodesmatophora</taxon>
        <taxon>Heterotrichea</taxon>
        <taxon>Heterotrichida</taxon>
        <taxon>Stentoridae</taxon>
        <taxon>Stentor</taxon>
    </lineage>
</organism>
<comment type="caution">
    <text evidence="1">The sequence shown here is derived from an EMBL/GenBank/DDBJ whole genome shotgun (WGS) entry which is preliminary data.</text>
</comment>
<reference evidence="1 2" key="1">
    <citation type="submission" date="2016-11" db="EMBL/GenBank/DDBJ databases">
        <title>The macronuclear genome of Stentor coeruleus: a giant cell with tiny introns.</title>
        <authorList>
            <person name="Slabodnick M."/>
            <person name="Ruby J.G."/>
            <person name="Reiff S.B."/>
            <person name="Swart E.C."/>
            <person name="Gosai S."/>
            <person name="Prabakaran S."/>
            <person name="Witkowska E."/>
            <person name="Larue G.E."/>
            <person name="Fisher S."/>
            <person name="Freeman R.M."/>
            <person name="Gunawardena J."/>
            <person name="Chu W."/>
            <person name="Stover N.A."/>
            <person name="Gregory B.D."/>
            <person name="Nowacki M."/>
            <person name="Derisi J."/>
            <person name="Roy S.W."/>
            <person name="Marshall W.F."/>
            <person name="Sood P."/>
        </authorList>
    </citation>
    <scope>NUCLEOTIDE SEQUENCE [LARGE SCALE GENOMIC DNA]</scope>
    <source>
        <strain evidence="1">WM001</strain>
    </source>
</reference>
<dbReference type="NCBIfam" id="NF033679">
    <property type="entry name" value="DNRLRE_dom"/>
    <property type="match status" value="1"/>
</dbReference>
<evidence type="ECO:0008006" key="3">
    <source>
        <dbReference type="Google" id="ProtNLM"/>
    </source>
</evidence>
<evidence type="ECO:0000313" key="1">
    <source>
        <dbReference type="EMBL" id="OMJ94502.1"/>
    </source>
</evidence>